<comment type="caution">
    <text evidence="2">The sequence shown here is derived from an EMBL/GenBank/DDBJ whole genome shotgun (WGS) entry which is preliminary data.</text>
</comment>
<keyword evidence="3" id="KW-1185">Reference proteome</keyword>
<dbReference type="Proteomes" id="UP000657918">
    <property type="component" value="Unassembled WGS sequence"/>
</dbReference>
<evidence type="ECO:0000313" key="3">
    <source>
        <dbReference type="Proteomes" id="UP000657918"/>
    </source>
</evidence>
<dbReference type="EMBL" id="JADGMS010000018">
    <property type="protein sequence ID" value="KAF9662125.1"/>
    <property type="molecule type" value="Genomic_DNA"/>
</dbReference>
<evidence type="ECO:0000313" key="2">
    <source>
        <dbReference type="EMBL" id="KAF9662125.1"/>
    </source>
</evidence>
<protein>
    <submittedName>
        <fullName evidence="2">Uncharacterized protein</fullName>
    </submittedName>
</protein>
<gene>
    <name evidence="2" type="ORF">SADUNF_Sadunf18G0020700</name>
</gene>
<feature type="region of interest" description="Disordered" evidence="1">
    <location>
        <begin position="74"/>
        <end position="99"/>
    </location>
</feature>
<sequence>MFGVWNIEKVYPCGVHVMAQHVVAGMLAPRRRGSKPAMFAVMNGFDNEGRVLIVPKDEKLCYGIGQEIKPAPVGAKKAPMFSSPDKVSYGGRDGKHPKH</sequence>
<organism evidence="2 3">
    <name type="scientific">Salix dunnii</name>
    <dbReference type="NCBI Taxonomy" id="1413687"/>
    <lineage>
        <taxon>Eukaryota</taxon>
        <taxon>Viridiplantae</taxon>
        <taxon>Streptophyta</taxon>
        <taxon>Embryophyta</taxon>
        <taxon>Tracheophyta</taxon>
        <taxon>Spermatophyta</taxon>
        <taxon>Magnoliopsida</taxon>
        <taxon>eudicotyledons</taxon>
        <taxon>Gunneridae</taxon>
        <taxon>Pentapetalae</taxon>
        <taxon>rosids</taxon>
        <taxon>fabids</taxon>
        <taxon>Malpighiales</taxon>
        <taxon>Salicaceae</taxon>
        <taxon>Saliceae</taxon>
        <taxon>Salix</taxon>
    </lineage>
</organism>
<proteinExistence type="predicted"/>
<name>A0A835J793_9ROSI</name>
<accession>A0A835J793</accession>
<reference evidence="2 3" key="1">
    <citation type="submission" date="2020-10" db="EMBL/GenBank/DDBJ databases">
        <title>Plant Genome Project.</title>
        <authorList>
            <person name="Zhang R.-G."/>
        </authorList>
    </citation>
    <scope>NUCLEOTIDE SEQUENCE [LARGE SCALE GENOMIC DNA]</scope>
    <source>
        <strain evidence="2">FAFU-HL-1</strain>
        <tissue evidence="2">Leaf</tissue>
    </source>
</reference>
<dbReference type="AlphaFoldDB" id="A0A835J793"/>
<evidence type="ECO:0000256" key="1">
    <source>
        <dbReference type="SAM" id="MobiDB-lite"/>
    </source>
</evidence>